<gene>
    <name evidence="2" type="ORF">A2U01_0003672</name>
</gene>
<evidence type="ECO:0000313" key="3">
    <source>
        <dbReference type="Proteomes" id="UP000265520"/>
    </source>
</evidence>
<accession>A0A392M627</accession>
<feature type="region of interest" description="Disordered" evidence="1">
    <location>
        <begin position="70"/>
        <end position="91"/>
    </location>
</feature>
<protein>
    <submittedName>
        <fullName evidence="2">Uncharacterized protein</fullName>
    </submittedName>
</protein>
<proteinExistence type="predicted"/>
<sequence length="91" mass="10475">MIDFKFIKMKDTLVLHKDETRLRHHLNPIASARVGEMWISSDLVVANRDCPLWSRISKLQQDFSPSKQPVSIEYAPIGGTTTHQEPLPYKD</sequence>
<dbReference type="AlphaFoldDB" id="A0A392M627"/>
<evidence type="ECO:0000313" key="2">
    <source>
        <dbReference type="EMBL" id="MCH82860.1"/>
    </source>
</evidence>
<keyword evidence="3" id="KW-1185">Reference proteome</keyword>
<evidence type="ECO:0000256" key="1">
    <source>
        <dbReference type="SAM" id="MobiDB-lite"/>
    </source>
</evidence>
<name>A0A392M627_9FABA</name>
<organism evidence="2 3">
    <name type="scientific">Trifolium medium</name>
    <dbReference type="NCBI Taxonomy" id="97028"/>
    <lineage>
        <taxon>Eukaryota</taxon>
        <taxon>Viridiplantae</taxon>
        <taxon>Streptophyta</taxon>
        <taxon>Embryophyta</taxon>
        <taxon>Tracheophyta</taxon>
        <taxon>Spermatophyta</taxon>
        <taxon>Magnoliopsida</taxon>
        <taxon>eudicotyledons</taxon>
        <taxon>Gunneridae</taxon>
        <taxon>Pentapetalae</taxon>
        <taxon>rosids</taxon>
        <taxon>fabids</taxon>
        <taxon>Fabales</taxon>
        <taxon>Fabaceae</taxon>
        <taxon>Papilionoideae</taxon>
        <taxon>50 kb inversion clade</taxon>
        <taxon>NPAAA clade</taxon>
        <taxon>Hologalegina</taxon>
        <taxon>IRL clade</taxon>
        <taxon>Trifolieae</taxon>
        <taxon>Trifolium</taxon>
    </lineage>
</organism>
<comment type="caution">
    <text evidence="2">The sequence shown here is derived from an EMBL/GenBank/DDBJ whole genome shotgun (WGS) entry which is preliminary data.</text>
</comment>
<dbReference type="EMBL" id="LXQA010004289">
    <property type="protein sequence ID" value="MCH82860.1"/>
    <property type="molecule type" value="Genomic_DNA"/>
</dbReference>
<reference evidence="2 3" key="1">
    <citation type="journal article" date="2018" name="Front. Plant Sci.">
        <title>Red Clover (Trifolium pratense) and Zigzag Clover (T. medium) - A Picture of Genomic Similarities and Differences.</title>
        <authorList>
            <person name="Dluhosova J."/>
            <person name="Istvanek J."/>
            <person name="Nedelnik J."/>
            <person name="Repkova J."/>
        </authorList>
    </citation>
    <scope>NUCLEOTIDE SEQUENCE [LARGE SCALE GENOMIC DNA]</scope>
    <source>
        <strain evidence="3">cv. 10/8</strain>
        <tissue evidence="2">Leaf</tissue>
    </source>
</reference>
<dbReference type="Proteomes" id="UP000265520">
    <property type="component" value="Unassembled WGS sequence"/>
</dbReference>